<dbReference type="GO" id="GO:0043248">
    <property type="term" value="P:proteasome assembly"/>
    <property type="evidence" value="ECO:0007669"/>
    <property type="project" value="InterPro"/>
</dbReference>
<protein>
    <submittedName>
        <fullName evidence="1">Similar to psmg3: Proteasome assembly chaperone 3 (Nematostella vectensis)</fullName>
    </submittedName>
</protein>
<sequence>MSNNDCGILINGNHTDIAVKVYKNRLFIIVTQFQKFGSMVTVTRESSLDQFNSDTYSTHVIFGKDTEEVHAAVRYIAEAINIDRPLLLSIALKDYELSTLKVIVSTINKLKAW</sequence>
<gene>
    <name evidence="1" type="ORF">HICCMSTLAB_LOCUS10086</name>
</gene>
<evidence type="ECO:0000313" key="2">
    <source>
        <dbReference type="Proteomes" id="UP000786811"/>
    </source>
</evidence>
<dbReference type="PANTHER" id="PTHR31051:SF1">
    <property type="entry name" value="PROTEASOME ASSEMBLY CHAPERONE 3"/>
    <property type="match status" value="1"/>
</dbReference>
<keyword evidence="1" id="KW-0647">Proteasome</keyword>
<comment type="caution">
    <text evidence="1">The sequence shown here is derived from an EMBL/GenBank/DDBJ whole genome shotgun (WGS) entry which is preliminary data.</text>
</comment>
<dbReference type="Pfam" id="PF10178">
    <property type="entry name" value="PAC3"/>
    <property type="match status" value="1"/>
</dbReference>
<accession>A0A8J2HLL2</accession>
<dbReference type="AlphaFoldDB" id="A0A8J2HLL2"/>
<keyword evidence="2" id="KW-1185">Reference proteome</keyword>
<organism evidence="1 2">
    <name type="scientific">Cotesia congregata</name>
    <name type="common">Parasitoid wasp</name>
    <name type="synonym">Apanteles congregatus</name>
    <dbReference type="NCBI Taxonomy" id="51543"/>
    <lineage>
        <taxon>Eukaryota</taxon>
        <taxon>Metazoa</taxon>
        <taxon>Ecdysozoa</taxon>
        <taxon>Arthropoda</taxon>
        <taxon>Hexapoda</taxon>
        <taxon>Insecta</taxon>
        <taxon>Pterygota</taxon>
        <taxon>Neoptera</taxon>
        <taxon>Endopterygota</taxon>
        <taxon>Hymenoptera</taxon>
        <taxon>Apocrita</taxon>
        <taxon>Ichneumonoidea</taxon>
        <taxon>Braconidae</taxon>
        <taxon>Microgastrinae</taxon>
        <taxon>Cotesia</taxon>
    </lineage>
</organism>
<name>A0A8J2HLL2_COTCN</name>
<dbReference type="InterPro" id="IPR018788">
    <property type="entry name" value="Proteasome_assmbl_chp_3"/>
</dbReference>
<dbReference type="Gene3D" id="3.30.230.90">
    <property type="match status" value="1"/>
</dbReference>
<evidence type="ECO:0000313" key="1">
    <source>
        <dbReference type="EMBL" id="CAG5101013.1"/>
    </source>
</evidence>
<dbReference type="OrthoDB" id="5839at2759"/>
<dbReference type="InterPro" id="IPR053720">
    <property type="entry name" value="Psm_Assembly_Chaperone"/>
</dbReference>
<dbReference type="PANTHER" id="PTHR31051">
    <property type="entry name" value="PROTEASOME ASSEMBLY CHAPERONE 3"/>
    <property type="match status" value="1"/>
</dbReference>
<proteinExistence type="predicted"/>
<dbReference type="EMBL" id="CAJNRD030001122">
    <property type="protein sequence ID" value="CAG5101013.1"/>
    <property type="molecule type" value="Genomic_DNA"/>
</dbReference>
<reference evidence="1" key="1">
    <citation type="submission" date="2021-04" db="EMBL/GenBank/DDBJ databases">
        <authorList>
            <person name="Chebbi M.A.C M."/>
        </authorList>
    </citation>
    <scope>NUCLEOTIDE SEQUENCE</scope>
</reference>
<dbReference type="Proteomes" id="UP000786811">
    <property type="component" value="Unassembled WGS sequence"/>
</dbReference>
<dbReference type="GO" id="GO:0000502">
    <property type="term" value="C:proteasome complex"/>
    <property type="evidence" value="ECO:0007669"/>
    <property type="project" value="UniProtKB-KW"/>
</dbReference>